<dbReference type="PANTHER" id="PTHR23240:SF8">
    <property type="entry name" value="PROTEIN ARTEMIS"/>
    <property type="match status" value="1"/>
</dbReference>
<evidence type="ECO:0000256" key="2">
    <source>
        <dbReference type="ARBA" id="ARBA00022801"/>
    </source>
</evidence>
<dbReference type="GO" id="GO:0000723">
    <property type="term" value="P:telomere maintenance"/>
    <property type="evidence" value="ECO:0007669"/>
    <property type="project" value="TreeGrafter"/>
</dbReference>
<dbReference type="SUPFAM" id="SSF56281">
    <property type="entry name" value="Metallo-hydrolase/oxidoreductase"/>
    <property type="match status" value="1"/>
</dbReference>
<feature type="compositionally biased region" description="Basic and acidic residues" evidence="4">
    <location>
        <begin position="684"/>
        <end position="697"/>
    </location>
</feature>
<evidence type="ECO:0000256" key="4">
    <source>
        <dbReference type="SAM" id="MobiDB-lite"/>
    </source>
</evidence>
<protein>
    <recommendedName>
        <fullName evidence="7">Metallo-beta-lactamase domain-containing protein</fullName>
    </recommendedName>
</protein>
<dbReference type="AlphaFoldDB" id="A0A5D3AXW1"/>
<keyword evidence="6" id="KW-1185">Reference proteome</keyword>
<feature type="compositionally biased region" description="Pro residues" evidence="4">
    <location>
        <begin position="626"/>
        <end position="636"/>
    </location>
</feature>
<dbReference type="Gene3D" id="3.40.50.12650">
    <property type="match status" value="1"/>
</dbReference>
<evidence type="ECO:0000313" key="6">
    <source>
        <dbReference type="Proteomes" id="UP000322245"/>
    </source>
</evidence>
<dbReference type="GO" id="GO:0036297">
    <property type="term" value="P:interstrand cross-link repair"/>
    <property type="evidence" value="ECO:0007669"/>
    <property type="project" value="TreeGrafter"/>
</dbReference>
<dbReference type="GO" id="GO:0035312">
    <property type="term" value="F:5'-3' DNA exonuclease activity"/>
    <property type="evidence" value="ECO:0007669"/>
    <property type="project" value="TreeGrafter"/>
</dbReference>
<feature type="region of interest" description="Disordered" evidence="4">
    <location>
        <begin position="603"/>
        <end position="642"/>
    </location>
</feature>
<proteinExistence type="predicted"/>
<feature type="region of interest" description="Disordered" evidence="4">
    <location>
        <begin position="527"/>
        <end position="564"/>
    </location>
</feature>
<dbReference type="GO" id="GO:0003684">
    <property type="term" value="F:damaged DNA binding"/>
    <property type="evidence" value="ECO:0007669"/>
    <property type="project" value="TreeGrafter"/>
</dbReference>
<feature type="region of interest" description="Disordered" evidence="4">
    <location>
        <begin position="478"/>
        <end position="500"/>
    </location>
</feature>
<keyword evidence="2" id="KW-0378">Hydrolase</keyword>
<dbReference type="PANTHER" id="PTHR23240">
    <property type="entry name" value="DNA CROSS-LINK REPAIR PROTEIN PSO2/SNM1-RELATED"/>
    <property type="match status" value="1"/>
</dbReference>
<evidence type="ECO:0008006" key="7">
    <source>
        <dbReference type="Google" id="ProtNLM"/>
    </source>
</evidence>
<accession>A0A5D3AXW1</accession>
<reference evidence="5 6" key="1">
    <citation type="submission" date="2017-05" db="EMBL/GenBank/DDBJ databases">
        <title>The Genome Sequence of Tsuchiyaea wingfieldii DSM 27421.</title>
        <authorList>
            <person name="Cuomo C."/>
            <person name="Passer A."/>
            <person name="Billmyre B."/>
            <person name="Heitman J."/>
        </authorList>
    </citation>
    <scope>NUCLEOTIDE SEQUENCE [LARGE SCALE GENOMIC DNA]</scope>
    <source>
        <strain evidence="5 6">DSM 27421</strain>
    </source>
</reference>
<dbReference type="Gene3D" id="3.60.15.10">
    <property type="entry name" value="Ribonuclease Z/Hydroxyacylglutathione hydrolase-like"/>
    <property type="match status" value="1"/>
</dbReference>
<evidence type="ECO:0000313" key="5">
    <source>
        <dbReference type="EMBL" id="TYJ54920.1"/>
    </source>
</evidence>
<evidence type="ECO:0000256" key="1">
    <source>
        <dbReference type="ARBA" id="ARBA00022722"/>
    </source>
</evidence>
<dbReference type="InterPro" id="IPR036866">
    <property type="entry name" value="RibonucZ/Hydroxyglut_hydro"/>
</dbReference>
<comment type="caution">
    <text evidence="5">The sequence shown here is derived from an EMBL/GenBank/DDBJ whole genome shotgun (WGS) entry which is preliminary data.</text>
</comment>
<sequence>MAGIYGGHVLEFPTVRIDSFGPHPRTALPHPVSPTPPPAQLFLLSHTHADHVLGLHSAWTGTIITSPDSKGMLLHLVPEREREWLYRNIRQRARRTYDGLKPRLGASGAIQTLPYGVPKEYNIAYDNGSPVYVTVTLLDANHCPGSAMFLITSPTKAVLHTGDVRADSRFIEYLKRHPALQEFLAPSSTYRHAKDGVGGGRRVLDRIYLDTAAMLGTGDMPDREPVLQEMVEIMARYPQDTIFFLNTWCFGWEQVIKQVARFFNDKVHVDSYKSDIYKSITSDPFLSRCTTQDPTATRFHACERFVKCPACRRFNEEGEAVYNLDKRIVHVNMVEIKMAGWDTRRAEFMRVLDRAAMGKGHWPYNIDIPIPRHSSLPELQALVKLFKPLNLTPNTVASYARGLDYYLLPDLFSECIAPGAYERIVIERTHYLGQKYGEWYVKGLDLMRETMGLGLVPDLEAVEREDHHYARQDYIQESEDVARQIQPPRPGSRKEISIDQVSRAGGLPSLAPDDIYAAARAIMGLDPEEDGQKKKAKQVMTDPEYETDHESYGMRSSPGPAQDDLEVGEDLFLGVKEEERTPKAVKVEAEPGLEIKERIPSPRLPIKKEPPATPHGRVPIVKSEPISPPSIAPPAGPSIMPELESAIDTPKVVRVKEEPIEGLSEPSSMAFATSRKRKKARRSLTAEEKEQIKRRLAEGGGEGLGRNVVKKEVE</sequence>
<keyword evidence="3" id="KW-0269">Exonuclease</keyword>
<dbReference type="Proteomes" id="UP000322245">
    <property type="component" value="Unassembled WGS sequence"/>
</dbReference>
<dbReference type="EMBL" id="NIDF01000050">
    <property type="protein sequence ID" value="TYJ54920.1"/>
    <property type="molecule type" value="Genomic_DNA"/>
</dbReference>
<gene>
    <name evidence="5" type="ORF">B9479_004428</name>
</gene>
<organism evidence="5 6">
    <name type="scientific">Cryptococcus floricola</name>
    <dbReference type="NCBI Taxonomy" id="2591691"/>
    <lineage>
        <taxon>Eukaryota</taxon>
        <taxon>Fungi</taxon>
        <taxon>Dikarya</taxon>
        <taxon>Basidiomycota</taxon>
        <taxon>Agaricomycotina</taxon>
        <taxon>Tremellomycetes</taxon>
        <taxon>Tremellales</taxon>
        <taxon>Cryptococcaceae</taxon>
        <taxon>Cryptococcus</taxon>
    </lineage>
</organism>
<keyword evidence="1" id="KW-0540">Nuclease</keyword>
<feature type="region of interest" description="Disordered" evidence="4">
    <location>
        <begin position="658"/>
        <end position="714"/>
    </location>
</feature>
<name>A0A5D3AXW1_9TREE</name>
<evidence type="ECO:0000256" key="3">
    <source>
        <dbReference type="ARBA" id="ARBA00022839"/>
    </source>
</evidence>
<dbReference type="GO" id="GO:0006303">
    <property type="term" value="P:double-strand break repair via nonhomologous end joining"/>
    <property type="evidence" value="ECO:0007669"/>
    <property type="project" value="TreeGrafter"/>
</dbReference>